<feature type="domain" description="Disintegrin" evidence="4">
    <location>
        <begin position="498"/>
        <end position="563"/>
    </location>
</feature>
<keyword evidence="3" id="KW-0812">Transmembrane</keyword>
<name>A0A8H7RQH3_9FUNG</name>
<dbReference type="GO" id="GO:0006508">
    <property type="term" value="P:proteolysis"/>
    <property type="evidence" value="ECO:0007669"/>
    <property type="project" value="InterPro"/>
</dbReference>
<keyword evidence="3" id="KW-0472">Membrane</keyword>
<dbReference type="Proteomes" id="UP000650833">
    <property type="component" value="Unassembled WGS sequence"/>
</dbReference>
<comment type="caution">
    <text evidence="1">Lacks conserved residue(s) required for the propagation of feature annotation.</text>
</comment>
<evidence type="ECO:0000313" key="6">
    <source>
        <dbReference type="EMBL" id="KAG2214815.1"/>
    </source>
</evidence>
<evidence type="ECO:0000256" key="2">
    <source>
        <dbReference type="SAM" id="MobiDB-lite"/>
    </source>
</evidence>
<dbReference type="InterPro" id="IPR036436">
    <property type="entry name" value="Disintegrin_dom_sf"/>
</dbReference>
<dbReference type="PANTHER" id="PTHR11905:SF159">
    <property type="entry name" value="ADAM METALLOPROTEASE"/>
    <property type="match status" value="1"/>
</dbReference>
<evidence type="ECO:0000256" key="1">
    <source>
        <dbReference type="PROSITE-ProRule" id="PRU00276"/>
    </source>
</evidence>
<keyword evidence="7" id="KW-1185">Reference proteome</keyword>
<dbReference type="InterPro" id="IPR001590">
    <property type="entry name" value="Peptidase_M12B"/>
</dbReference>
<dbReference type="SMART" id="SM00050">
    <property type="entry name" value="DISIN"/>
    <property type="match status" value="1"/>
</dbReference>
<dbReference type="GO" id="GO:0004222">
    <property type="term" value="F:metalloendopeptidase activity"/>
    <property type="evidence" value="ECO:0007669"/>
    <property type="project" value="InterPro"/>
</dbReference>
<accession>A0A8H7RQH3</accession>
<dbReference type="EMBL" id="JAEPRC010000020">
    <property type="protein sequence ID" value="KAG2214815.1"/>
    <property type="molecule type" value="Genomic_DNA"/>
</dbReference>
<evidence type="ECO:0000259" key="4">
    <source>
        <dbReference type="PROSITE" id="PS50214"/>
    </source>
</evidence>
<dbReference type="PROSITE" id="PS50214">
    <property type="entry name" value="DISINTEGRIN_2"/>
    <property type="match status" value="1"/>
</dbReference>
<keyword evidence="1" id="KW-0862">Zinc</keyword>
<feature type="transmembrane region" description="Helical" evidence="3">
    <location>
        <begin position="660"/>
        <end position="685"/>
    </location>
</feature>
<organism evidence="6 7">
    <name type="scientific">Mucor plumbeus</name>
    <dbReference type="NCBI Taxonomy" id="97098"/>
    <lineage>
        <taxon>Eukaryota</taxon>
        <taxon>Fungi</taxon>
        <taxon>Fungi incertae sedis</taxon>
        <taxon>Mucoromycota</taxon>
        <taxon>Mucoromycotina</taxon>
        <taxon>Mucoromycetes</taxon>
        <taxon>Mucorales</taxon>
        <taxon>Mucorineae</taxon>
        <taxon>Mucoraceae</taxon>
        <taxon>Mucor</taxon>
    </lineage>
</organism>
<gene>
    <name evidence="6" type="ORF">INT46_006607</name>
</gene>
<evidence type="ECO:0000256" key="3">
    <source>
        <dbReference type="SAM" id="Phobius"/>
    </source>
</evidence>
<dbReference type="GO" id="GO:0046872">
    <property type="term" value="F:metal ion binding"/>
    <property type="evidence" value="ECO:0007669"/>
    <property type="project" value="UniProtKB-KW"/>
</dbReference>
<feature type="binding site" evidence="1">
    <location>
        <position position="416"/>
    </location>
    <ligand>
        <name>Zn(2+)</name>
        <dbReference type="ChEBI" id="CHEBI:29105"/>
        <note>catalytic</note>
    </ligand>
</feature>
<feature type="binding site" evidence="1">
    <location>
        <position position="420"/>
    </location>
    <ligand>
        <name>Zn(2+)</name>
        <dbReference type="ChEBI" id="CHEBI:29105"/>
        <note>catalytic</note>
    </ligand>
</feature>
<feature type="region of interest" description="Disordered" evidence="2">
    <location>
        <begin position="809"/>
        <end position="837"/>
    </location>
</feature>
<feature type="compositionally biased region" description="Polar residues" evidence="2">
    <location>
        <begin position="809"/>
        <end position="818"/>
    </location>
</feature>
<reference evidence="6" key="1">
    <citation type="submission" date="2020-12" db="EMBL/GenBank/DDBJ databases">
        <title>Metabolic potential, ecology and presence of endohyphal bacteria is reflected in genomic diversity of Mucoromycotina.</title>
        <authorList>
            <person name="Muszewska A."/>
            <person name="Okrasinska A."/>
            <person name="Steczkiewicz K."/>
            <person name="Drgas O."/>
            <person name="Orlowska M."/>
            <person name="Perlinska-Lenart U."/>
            <person name="Aleksandrzak-Piekarczyk T."/>
            <person name="Szatraj K."/>
            <person name="Zielenkiewicz U."/>
            <person name="Pilsyk S."/>
            <person name="Malc E."/>
            <person name="Mieczkowski P."/>
            <person name="Kruszewska J.S."/>
            <person name="Biernat P."/>
            <person name="Pawlowska J."/>
        </authorList>
    </citation>
    <scope>NUCLEOTIDE SEQUENCE</scope>
    <source>
        <strain evidence="6">CBS 226.32</strain>
    </source>
</reference>
<dbReference type="Gene3D" id="3.40.1620.60">
    <property type="match status" value="1"/>
</dbReference>
<proteinExistence type="predicted"/>
<dbReference type="SUPFAM" id="SSF57552">
    <property type="entry name" value="Blood coagulation inhibitor (disintegrin)"/>
    <property type="match status" value="1"/>
</dbReference>
<evidence type="ECO:0008006" key="8">
    <source>
        <dbReference type="Google" id="ProtNLM"/>
    </source>
</evidence>
<feature type="domain" description="Peptidase M12B" evidence="5">
    <location>
        <begin position="261"/>
        <end position="476"/>
    </location>
</feature>
<keyword evidence="1" id="KW-0479">Metal-binding</keyword>
<dbReference type="Gene3D" id="3.40.390.10">
    <property type="entry name" value="Collagenase (Catalytic Domain)"/>
    <property type="match status" value="1"/>
</dbReference>
<dbReference type="InterPro" id="IPR001762">
    <property type="entry name" value="Disintegrin_dom"/>
</dbReference>
<dbReference type="Pfam" id="PF13688">
    <property type="entry name" value="Reprolysin_5"/>
    <property type="match status" value="1"/>
</dbReference>
<dbReference type="OrthoDB" id="5951731at2759"/>
<protein>
    <recommendedName>
        <fullName evidence="8">Zinc metalloprotease</fullName>
    </recommendedName>
</protein>
<dbReference type="Gene3D" id="4.10.70.10">
    <property type="entry name" value="Disintegrin domain"/>
    <property type="match status" value="1"/>
</dbReference>
<sequence>MSTRPSRLSKIETIDNPVIKFKYDDFHGNKRDLHSNNRNIQYHDQFDLEFTAFDKSISLSLSPNVDLFHPDAQLTVFNTDGTPNTIEKVVPHEYLIFKGHTNNKEHQWARILIRKDLEHTSPIFEGAFTVDSDIYHIKTAPNYHLTKRSDDPISANQHSKMIIYRDSDQFMVEEQEEESGLLEKRYKKKDDIMCAMEELAYNRRMTGSHAAPTSTNTNNNTDSNPFASLWEKRDINVFSAAAVSSSSPSSTVTQGCPTARKIAYMGAAADCSYVLSYGSVRYAKLQMINDWNVATAVYEKTFNVSLGLIYLQISVPECPSKPKSSIAWNQACSNYYTINDRLSDFSLWRGKKGDDGAALWHLMTKCATGVKVGIAWLSQLCETQVSQQIEDDGSYEWVSGTGVSSITRDEWKVVAHEVGHGFGAIHDCTSQMCPCKGECDCCPLSDTVCSAGNTYLMNPTSNVSTNDFSPCSVSDICNTFPNIGYCLKSPDLRTGGTFSLCGNGILEPGEECDSGLTDSDCCYARTCKLKPNAICEPAVSECDTTEYCTGDSSQCPVDLFDADGSDCANGTMKCASGICTSRDQQCMARGLRQNISEQCSFQKDSCLISCTDPKDSRNCLMLSGMFLDGTECGLAGFCHKGTCVGTGALNTLKAWTAQNMAIAIPVYIFGSIGVLLILGWIIWYIRRRYKRKILLSEKDKDSRPNSIISYPPLAASKSPTTVNTTVLPNHTMKRDSQIVPFPINSIPSSLLQQHQSHNIINATTAEIELENLSIPTNNSNNLNDLVNTSNNNNNNNNIVQASSRRNTLFLPSTNNTNSNDHRSSIVGTHRRGKSNIE</sequence>
<dbReference type="InterPro" id="IPR024079">
    <property type="entry name" value="MetalloPept_cat_dom_sf"/>
</dbReference>
<keyword evidence="3" id="KW-1133">Transmembrane helix</keyword>
<dbReference type="PANTHER" id="PTHR11905">
    <property type="entry name" value="ADAM A DISINTEGRIN AND METALLOPROTEASE DOMAIN"/>
    <property type="match status" value="1"/>
</dbReference>
<dbReference type="AlphaFoldDB" id="A0A8H7RQH3"/>
<comment type="caution">
    <text evidence="6">The sequence shown here is derived from an EMBL/GenBank/DDBJ whole genome shotgun (WGS) entry which is preliminary data.</text>
</comment>
<feature type="active site" evidence="1">
    <location>
        <position position="417"/>
    </location>
</feature>
<evidence type="ECO:0000313" key="7">
    <source>
        <dbReference type="Proteomes" id="UP000650833"/>
    </source>
</evidence>
<feature type="compositionally biased region" description="Basic residues" evidence="2">
    <location>
        <begin position="828"/>
        <end position="837"/>
    </location>
</feature>
<dbReference type="SUPFAM" id="SSF55486">
    <property type="entry name" value="Metalloproteases ('zincins'), catalytic domain"/>
    <property type="match status" value="1"/>
</dbReference>
<evidence type="ECO:0000259" key="5">
    <source>
        <dbReference type="PROSITE" id="PS50215"/>
    </source>
</evidence>
<feature type="binding site" evidence="1">
    <location>
        <position position="426"/>
    </location>
    <ligand>
        <name>Zn(2+)</name>
        <dbReference type="ChEBI" id="CHEBI:29105"/>
        <note>catalytic</note>
    </ligand>
</feature>
<dbReference type="PROSITE" id="PS50215">
    <property type="entry name" value="ADAM_MEPRO"/>
    <property type="match status" value="1"/>
</dbReference>